<name>A0A9W9D6J8_9PLEO</name>
<organism evidence="2 3">
    <name type="scientific">Didymella pomorum</name>
    <dbReference type="NCBI Taxonomy" id="749634"/>
    <lineage>
        <taxon>Eukaryota</taxon>
        <taxon>Fungi</taxon>
        <taxon>Dikarya</taxon>
        <taxon>Ascomycota</taxon>
        <taxon>Pezizomycotina</taxon>
        <taxon>Dothideomycetes</taxon>
        <taxon>Pleosporomycetidae</taxon>
        <taxon>Pleosporales</taxon>
        <taxon>Pleosporineae</taxon>
        <taxon>Didymellaceae</taxon>
        <taxon>Didymella</taxon>
    </lineage>
</organism>
<dbReference type="PROSITE" id="PS51186">
    <property type="entry name" value="GNAT"/>
    <property type="match status" value="1"/>
</dbReference>
<dbReference type="Proteomes" id="UP001140510">
    <property type="component" value="Unassembled WGS sequence"/>
</dbReference>
<dbReference type="PANTHER" id="PTHR42791:SF14">
    <property type="entry name" value="N-ACETYLTRANSFERASE DOMAIN-CONTAINING PROTEIN"/>
    <property type="match status" value="1"/>
</dbReference>
<dbReference type="PANTHER" id="PTHR42791">
    <property type="entry name" value="GNAT FAMILY ACETYLTRANSFERASE"/>
    <property type="match status" value="1"/>
</dbReference>
<gene>
    <name evidence="2" type="ORF">N0V91_007346</name>
</gene>
<protein>
    <recommendedName>
        <fullName evidence="1">N-acetyltransferase domain-containing protein</fullName>
    </recommendedName>
</protein>
<accession>A0A9W9D6J8</accession>
<keyword evidence="3" id="KW-1185">Reference proteome</keyword>
<proteinExistence type="predicted"/>
<dbReference type="Pfam" id="PF00583">
    <property type="entry name" value="Acetyltransf_1"/>
    <property type="match status" value="1"/>
</dbReference>
<dbReference type="OrthoDB" id="410198at2759"/>
<evidence type="ECO:0000313" key="2">
    <source>
        <dbReference type="EMBL" id="KAJ4402312.1"/>
    </source>
</evidence>
<dbReference type="InterPro" id="IPR000182">
    <property type="entry name" value="GNAT_dom"/>
</dbReference>
<feature type="domain" description="N-acetyltransferase" evidence="1">
    <location>
        <begin position="120"/>
        <end position="207"/>
    </location>
</feature>
<dbReference type="EMBL" id="JAPEVA010000063">
    <property type="protein sequence ID" value="KAJ4402312.1"/>
    <property type="molecule type" value="Genomic_DNA"/>
</dbReference>
<dbReference type="SUPFAM" id="SSF55729">
    <property type="entry name" value="Acyl-CoA N-acyltransferases (Nat)"/>
    <property type="match status" value="1"/>
</dbReference>
<sequence length="210" mass="23492">MSIIVRDVSDNELHRACIIEAAAYADSNLNAILFPGPFPADSKQKRVDQLIQMRKDDPTAIYMQAIDTASGRMIASSKWHIYKTPKETETPTKKMDFGPGTNAEACVAFFGGMKERKKEIMGSRPHIYLHMLHTDPEFQGRGAGRALLDWGKTKADELGLPIYLESSTVGHGFYKKHGFRDFEMLDIDFSPFGGPLHKQPLMIREATGAM</sequence>
<dbReference type="GO" id="GO:0016747">
    <property type="term" value="F:acyltransferase activity, transferring groups other than amino-acyl groups"/>
    <property type="evidence" value="ECO:0007669"/>
    <property type="project" value="InterPro"/>
</dbReference>
<dbReference type="AlphaFoldDB" id="A0A9W9D6J8"/>
<comment type="caution">
    <text evidence="2">The sequence shown here is derived from an EMBL/GenBank/DDBJ whole genome shotgun (WGS) entry which is preliminary data.</text>
</comment>
<dbReference type="Gene3D" id="3.40.630.30">
    <property type="match status" value="1"/>
</dbReference>
<evidence type="ECO:0000313" key="3">
    <source>
        <dbReference type="Proteomes" id="UP001140510"/>
    </source>
</evidence>
<dbReference type="CDD" id="cd04301">
    <property type="entry name" value="NAT_SF"/>
    <property type="match status" value="1"/>
</dbReference>
<dbReference type="InterPro" id="IPR016181">
    <property type="entry name" value="Acyl_CoA_acyltransferase"/>
</dbReference>
<reference evidence="2" key="1">
    <citation type="submission" date="2022-10" db="EMBL/GenBank/DDBJ databases">
        <title>Tapping the CABI collections for fungal endophytes: first genome assemblies for Collariella, Neodidymelliopsis, Ascochyta clinopodiicola, Didymella pomorum, Didymosphaeria variabile, Neocosmospora piperis and Neocucurbitaria cava.</title>
        <authorList>
            <person name="Hill R."/>
        </authorList>
    </citation>
    <scope>NUCLEOTIDE SEQUENCE</scope>
    <source>
        <strain evidence="2">IMI 355091</strain>
    </source>
</reference>
<dbReference type="InterPro" id="IPR052523">
    <property type="entry name" value="Trichothecene_AcTrans"/>
</dbReference>
<evidence type="ECO:0000259" key="1">
    <source>
        <dbReference type="PROSITE" id="PS51186"/>
    </source>
</evidence>